<evidence type="ECO:0000256" key="1">
    <source>
        <dbReference type="SAM" id="MobiDB-lite"/>
    </source>
</evidence>
<sequence length="211" mass="24439">MSYNKNYGGQFMGLRPKEGKDNPNRISDDKLKEMFQKKETKEAHKVVFILSELRGINIPEVEDGQIFFFCTVIFDNDDVKMSMSKSNYNSSFVRGKYILEAYSLEFKEELTLYIPEGANFARVYVSYLTVLDEDGKRNIKLEGIGYTDPFKLKECHVYPYARFKLNTAVGADETKATLKMCVKCVEKCHPSVVKETEEFNVIDKFRDMCEN</sequence>
<proteinExistence type="predicted"/>
<dbReference type="RefSeq" id="XP_028543526.1">
    <property type="nucleotide sequence ID" value="XM_028687725.1"/>
</dbReference>
<dbReference type="EMBL" id="BDQF01000010">
    <property type="protein sequence ID" value="GAW80937.1"/>
    <property type="molecule type" value="Genomic_DNA"/>
</dbReference>
<reference evidence="3" key="1">
    <citation type="submission" date="2017-04" db="EMBL/GenBank/DDBJ databases">
        <title>Plasmodium gonderi genome.</title>
        <authorList>
            <person name="Arisue N."/>
            <person name="Honma H."/>
            <person name="Kawai S."/>
            <person name="Tougan T."/>
            <person name="Tanabe K."/>
            <person name="Horii T."/>
        </authorList>
    </citation>
    <scope>NUCLEOTIDE SEQUENCE [LARGE SCALE GENOMIC DNA]</scope>
    <source>
        <strain evidence="3">ATCC 30045</strain>
    </source>
</reference>
<organism evidence="2 3">
    <name type="scientific">Plasmodium gonderi</name>
    <dbReference type="NCBI Taxonomy" id="77519"/>
    <lineage>
        <taxon>Eukaryota</taxon>
        <taxon>Sar</taxon>
        <taxon>Alveolata</taxon>
        <taxon>Apicomplexa</taxon>
        <taxon>Aconoidasida</taxon>
        <taxon>Haemosporida</taxon>
        <taxon>Plasmodiidae</taxon>
        <taxon>Plasmodium</taxon>
        <taxon>Plasmodium (Plasmodium)</taxon>
    </lineage>
</organism>
<feature type="region of interest" description="Disordered" evidence="1">
    <location>
        <begin position="1"/>
        <end position="27"/>
    </location>
</feature>
<gene>
    <name evidence="2" type="ORF">PGO_091370</name>
</gene>
<evidence type="ECO:0000313" key="3">
    <source>
        <dbReference type="Proteomes" id="UP000195521"/>
    </source>
</evidence>
<evidence type="ECO:0000313" key="2">
    <source>
        <dbReference type="EMBL" id="GAW80937.1"/>
    </source>
</evidence>
<dbReference type="GeneID" id="39747655"/>
<keyword evidence="3" id="KW-1185">Reference proteome</keyword>
<name>A0A1Y1JIC3_PLAGO</name>
<feature type="compositionally biased region" description="Basic and acidic residues" evidence="1">
    <location>
        <begin position="15"/>
        <end position="27"/>
    </location>
</feature>
<protein>
    <submittedName>
        <fullName evidence="2">Uncharacterized protein</fullName>
    </submittedName>
</protein>
<comment type="caution">
    <text evidence="2">The sequence shown here is derived from an EMBL/GenBank/DDBJ whole genome shotgun (WGS) entry which is preliminary data.</text>
</comment>
<dbReference type="Proteomes" id="UP000195521">
    <property type="component" value="Unassembled WGS sequence"/>
</dbReference>
<dbReference type="OrthoDB" id="390709at2759"/>
<dbReference type="AlphaFoldDB" id="A0A1Y1JIC3"/>
<dbReference type="OMA" id="KNYGGQF"/>
<accession>A0A1Y1JIC3</accession>